<evidence type="ECO:0000313" key="3">
    <source>
        <dbReference type="EMBL" id="KAE8660930.1"/>
    </source>
</evidence>
<accession>A0A6A2WYY3</accession>
<keyword evidence="1" id="KW-0472">Membrane</keyword>
<comment type="caution">
    <text evidence="3">The sequence shown here is derived from an EMBL/GenBank/DDBJ whole genome shotgun (WGS) entry which is preliminary data.</text>
</comment>
<keyword evidence="1" id="KW-0812">Transmembrane</keyword>
<dbReference type="Pfam" id="PF07059">
    <property type="entry name" value="EDR2_C"/>
    <property type="match status" value="1"/>
</dbReference>
<sequence>MNAASRNSLLMDEYSDEDEEQMLEAKHEAYPTKSDYDIKRTALEEESVERIDLSCFSGNLRHDDRDNSRDCWRITDGNNFRVRSKHFCYNKSKIPAGKHLMDLVAVDWFKDTKRIDYVVRRQGCAAQVASEKGLFSLVFNVQVSGSTHYSMVFYFVTRELVPGSLLQRFVDGVDEFRNSRLKLIPSVPKIVSFVSFLLISYGYCITCERLCVTEPRTTTAIGCVFYSTLVGYRAFVPYFKVLLLLNYMISFYVIFHHISQNLLLLLEQLTYIEDEEVQLMRDAVYMKYRMLKKFLGAMQIVTVAETMIYINIYDSSENYWLRSLVREWAQFCIFMYIGLTFRSKELAPHFSVMPTLKSKADLMVPPIYRIENYLKSYLYGGLSVFVRKRLEARNQVSEIKFKNHILGFVDFMSLIMKSVSSNSNSVRCFFTD</sequence>
<reference evidence="3" key="1">
    <citation type="submission" date="2019-09" db="EMBL/GenBank/DDBJ databases">
        <title>Draft genome information of white flower Hibiscus syriacus.</title>
        <authorList>
            <person name="Kim Y.-M."/>
        </authorList>
    </citation>
    <scope>NUCLEOTIDE SEQUENCE [LARGE SCALE GENOMIC DNA]</scope>
    <source>
        <strain evidence="3">YM2019G1</strain>
    </source>
</reference>
<dbReference type="InterPro" id="IPR009769">
    <property type="entry name" value="EDR2_C"/>
</dbReference>
<dbReference type="EMBL" id="VEPZ02001728">
    <property type="protein sequence ID" value="KAE8660930.1"/>
    <property type="molecule type" value="Genomic_DNA"/>
</dbReference>
<evidence type="ECO:0000313" key="4">
    <source>
        <dbReference type="Proteomes" id="UP000436088"/>
    </source>
</evidence>
<dbReference type="AlphaFoldDB" id="A0A6A2WYY3"/>
<dbReference type="GO" id="GO:0016740">
    <property type="term" value="F:transferase activity"/>
    <property type="evidence" value="ECO:0007669"/>
    <property type="project" value="UniProtKB-KW"/>
</dbReference>
<dbReference type="PANTHER" id="PTHR36329">
    <property type="entry name" value="TRANSMEMBRANE PROTEIN"/>
    <property type="match status" value="1"/>
</dbReference>
<feature type="transmembrane region" description="Helical" evidence="1">
    <location>
        <begin position="294"/>
        <end position="313"/>
    </location>
</feature>
<evidence type="ECO:0000256" key="1">
    <source>
        <dbReference type="SAM" id="Phobius"/>
    </source>
</evidence>
<proteinExistence type="predicted"/>
<organism evidence="3 4">
    <name type="scientific">Hibiscus syriacus</name>
    <name type="common">Rose of Sharon</name>
    <dbReference type="NCBI Taxonomy" id="106335"/>
    <lineage>
        <taxon>Eukaryota</taxon>
        <taxon>Viridiplantae</taxon>
        <taxon>Streptophyta</taxon>
        <taxon>Embryophyta</taxon>
        <taxon>Tracheophyta</taxon>
        <taxon>Spermatophyta</taxon>
        <taxon>Magnoliopsida</taxon>
        <taxon>eudicotyledons</taxon>
        <taxon>Gunneridae</taxon>
        <taxon>Pentapetalae</taxon>
        <taxon>rosids</taxon>
        <taxon>malvids</taxon>
        <taxon>Malvales</taxon>
        <taxon>Malvaceae</taxon>
        <taxon>Malvoideae</taxon>
        <taxon>Hibiscus</taxon>
    </lineage>
</organism>
<dbReference type="PANTHER" id="PTHR36329:SF1">
    <property type="entry name" value="TRANSMEMBRANE PROTEIN"/>
    <property type="match status" value="1"/>
</dbReference>
<gene>
    <name evidence="3" type="ORF">F3Y22_tig00116944pilonHSYRG00130</name>
</gene>
<keyword evidence="1" id="KW-1133">Transmembrane helix</keyword>
<evidence type="ECO:0000259" key="2">
    <source>
        <dbReference type="Pfam" id="PF07059"/>
    </source>
</evidence>
<keyword evidence="4" id="KW-1185">Reference proteome</keyword>
<dbReference type="Proteomes" id="UP000436088">
    <property type="component" value="Unassembled WGS sequence"/>
</dbReference>
<feature type="transmembrane region" description="Helical" evidence="1">
    <location>
        <begin position="235"/>
        <end position="255"/>
    </location>
</feature>
<protein>
    <submittedName>
        <fullName evidence="3">Pyridoxal phosphate (PLP)-dependent transferases superfamily protein</fullName>
    </submittedName>
</protein>
<name>A0A6A2WYY3_HIBSY</name>
<feature type="domain" description="Protein ENHANCED DISEASE RESISTANCE 2 C-terminal" evidence="2">
    <location>
        <begin position="72"/>
        <end position="194"/>
    </location>
</feature>
<keyword evidence="3" id="KW-0808">Transferase</keyword>